<name>A0A1A8XA36_PLAOA</name>
<keyword evidence="1" id="KW-0812">Transmembrane</keyword>
<evidence type="ECO:0000313" key="3">
    <source>
        <dbReference type="Proteomes" id="UP000078546"/>
    </source>
</evidence>
<proteinExistence type="predicted"/>
<organism evidence="2 3">
    <name type="scientific">Plasmodium ovale curtisi</name>
    <dbReference type="NCBI Taxonomy" id="864141"/>
    <lineage>
        <taxon>Eukaryota</taxon>
        <taxon>Sar</taxon>
        <taxon>Alveolata</taxon>
        <taxon>Apicomplexa</taxon>
        <taxon>Aconoidasida</taxon>
        <taxon>Haemosporida</taxon>
        <taxon>Plasmodiidae</taxon>
        <taxon>Plasmodium</taxon>
        <taxon>Plasmodium (Plasmodium)</taxon>
    </lineage>
</organism>
<dbReference type="AlphaFoldDB" id="A0A1A8XA36"/>
<gene>
    <name evidence="2" type="ORF">POVCU1_073200</name>
</gene>
<evidence type="ECO:0000313" key="2">
    <source>
        <dbReference type="EMBL" id="SBT02117.1"/>
    </source>
</evidence>
<accession>A0A1A8XA36</accession>
<keyword evidence="1" id="KW-1133">Transmembrane helix</keyword>
<dbReference type="EMBL" id="FLQV01003094">
    <property type="protein sequence ID" value="SBT02117.1"/>
    <property type="molecule type" value="Genomic_DNA"/>
</dbReference>
<dbReference type="Proteomes" id="UP000078546">
    <property type="component" value="Unassembled WGS sequence"/>
</dbReference>
<protein>
    <submittedName>
        <fullName evidence="2">PIR Superfamily Protein</fullName>
    </submittedName>
</protein>
<feature type="transmembrane region" description="Helical" evidence="1">
    <location>
        <begin position="280"/>
        <end position="301"/>
    </location>
</feature>
<reference evidence="3" key="1">
    <citation type="submission" date="2016-05" db="EMBL/GenBank/DDBJ databases">
        <authorList>
            <person name="Naeem Raeece"/>
        </authorList>
    </citation>
    <scope>NUCLEOTIDE SEQUENCE [LARGE SCALE GENOMIC DNA]</scope>
</reference>
<sequence length="358" mass="42431">MSSLIDNFTYEDFKRDHKILEHSNFQRIYENFNDKYKEDGKAKENCGQIESKLSNTYSDKELILNFCRILYKIIAKVNLWQNDDEEEISEDNKMYCLHLKYWLYENIETGYEKGLKIKKEFQSWKDKLEAHVKGELKHPCTINELEWRDVNKIRSIYAFILIYYRNLEAFNKNELIKCKYMDYLGKGLKEYHESIKLCSGEKEQDNYCKEFNEFREIYKIDKLYWEDSTLKTEYNYAQESSENCPLNIESLQNPLIISYRNKNNILYLSNTPIYFQKSTIISASSAIGTTVGISAFLLYLYKYTSLGSLFLSRMKKHNTTFDSMDPGAHNFALITSEVGNTNFENTDYNIGYYSLNNS</sequence>
<evidence type="ECO:0000256" key="1">
    <source>
        <dbReference type="SAM" id="Phobius"/>
    </source>
</evidence>
<keyword evidence="1" id="KW-0472">Membrane</keyword>